<keyword evidence="6 8" id="KW-1133">Transmembrane helix</keyword>
<feature type="transmembrane region" description="Helical" evidence="8">
    <location>
        <begin position="6"/>
        <end position="34"/>
    </location>
</feature>
<dbReference type="GO" id="GO:0004577">
    <property type="term" value="F:N-acetylglucosaminyldiphosphodolichol N-acetylglucosaminyltransferase activity"/>
    <property type="evidence" value="ECO:0007669"/>
    <property type="project" value="TreeGrafter"/>
</dbReference>
<evidence type="ECO:0000256" key="8">
    <source>
        <dbReference type="SAM" id="Phobius"/>
    </source>
</evidence>
<comment type="caution">
    <text evidence="9">The sequence shown here is derived from an EMBL/GenBank/DDBJ whole genome shotgun (WGS) entry which is preliminary data.</text>
</comment>
<gene>
    <name evidence="9" type="ORF">LSH36_358g02066</name>
</gene>
<evidence type="ECO:0000256" key="6">
    <source>
        <dbReference type="ARBA" id="ARBA00022989"/>
    </source>
</evidence>
<proteinExistence type="inferred from homology"/>
<sequence length="299" mass="33827">MWRLSVQMFGGVICIIFVAFAIFMFGFLFTRLYIILSDIYKKRKTLKLNAKRRKSNVKTMIIAGSGGHTAEILKLVSSLGEAYTPRQYVVADTDRMSADKIHAFEKDRKGEGVAIKDSNLFVFIISFQYHITTIPRSREVKQSWLTTVGTTLYATLLSLPLVFSSRPDLTTMMDSESENDDEIHLESVMEKTPEPVAEVQEHEEALSEEHKNSKLKALEVTLDILCNGPGTCVPLCVAGFLLTLFGVKRVTIVFAESICRVTSLSLSGQILYWFADQILVQWPELQKHYPLTRYIGRTV</sequence>
<evidence type="ECO:0000256" key="5">
    <source>
        <dbReference type="ARBA" id="ARBA00022824"/>
    </source>
</evidence>
<comment type="subcellular location">
    <subcellularLocation>
        <location evidence="1">Endoplasmic reticulum membrane</location>
        <topology evidence="1">Single-pass membrane protein</topology>
    </subcellularLocation>
</comment>
<protein>
    <recommendedName>
        <fullName evidence="3">UDP-N-acetylglucosamine transferase subunit ALG14</fullName>
    </recommendedName>
</protein>
<comment type="similarity">
    <text evidence="2">Belongs to the ALG14 family.</text>
</comment>
<dbReference type="AlphaFoldDB" id="A0AAD9JES5"/>
<keyword evidence="7 8" id="KW-0472">Membrane</keyword>
<organism evidence="9 10">
    <name type="scientific">Paralvinella palmiformis</name>
    <dbReference type="NCBI Taxonomy" id="53620"/>
    <lineage>
        <taxon>Eukaryota</taxon>
        <taxon>Metazoa</taxon>
        <taxon>Spiralia</taxon>
        <taxon>Lophotrochozoa</taxon>
        <taxon>Annelida</taxon>
        <taxon>Polychaeta</taxon>
        <taxon>Sedentaria</taxon>
        <taxon>Canalipalpata</taxon>
        <taxon>Terebellida</taxon>
        <taxon>Terebelliformia</taxon>
        <taxon>Alvinellidae</taxon>
        <taxon>Paralvinella</taxon>
    </lineage>
</organism>
<dbReference type="GO" id="GO:0043541">
    <property type="term" value="C:UDP-N-acetylglucosamine transferase complex"/>
    <property type="evidence" value="ECO:0007669"/>
    <property type="project" value="TreeGrafter"/>
</dbReference>
<evidence type="ECO:0000256" key="3">
    <source>
        <dbReference type="ARBA" id="ARBA00017467"/>
    </source>
</evidence>
<keyword evidence="5" id="KW-0256">Endoplasmic reticulum</keyword>
<evidence type="ECO:0000313" key="9">
    <source>
        <dbReference type="EMBL" id="KAK2151589.1"/>
    </source>
</evidence>
<evidence type="ECO:0000256" key="2">
    <source>
        <dbReference type="ARBA" id="ARBA00009731"/>
    </source>
</evidence>
<accession>A0AAD9JES5</accession>
<evidence type="ECO:0000313" key="10">
    <source>
        <dbReference type="Proteomes" id="UP001208570"/>
    </source>
</evidence>
<dbReference type="PANTHER" id="PTHR12154:SF4">
    <property type="entry name" value="UDP-N-ACETYLGLUCOSAMINE TRANSFERASE SUBUNIT ALG14 HOMOLOG"/>
    <property type="match status" value="1"/>
</dbReference>
<dbReference type="InterPro" id="IPR013969">
    <property type="entry name" value="Oligosacch_biosynth_Alg14"/>
</dbReference>
<name>A0AAD9JES5_9ANNE</name>
<keyword evidence="4 8" id="KW-0812">Transmembrane</keyword>
<evidence type="ECO:0000256" key="4">
    <source>
        <dbReference type="ARBA" id="ARBA00022692"/>
    </source>
</evidence>
<keyword evidence="10" id="KW-1185">Reference proteome</keyword>
<dbReference type="Pfam" id="PF08660">
    <property type="entry name" value="Alg14"/>
    <property type="match status" value="2"/>
</dbReference>
<reference evidence="9" key="1">
    <citation type="journal article" date="2023" name="Mol. Biol. Evol.">
        <title>Third-Generation Sequencing Reveals the Adaptive Role of the Epigenome in Three Deep-Sea Polychaetes.</title>
        <authorList>
            <person name="Perez M."/>
            <person name="Aroh O."/>
            <person name="Sun Y."/>
            <person name="Lan Y."/>
            <person name="Juniper S.K."/>
            <person name="Young C.R."/>
            <person name="Angers B."/>
            <person name="Qian P.Y."/>
        </authorList>
    </citation>
    <scope>NUCLEOTIDE SEQUENCE</scope>
    <source>
        <strain evidence="9">P08H-3</strain>
    </source>
</reference>
<dbReference type="EMBL" id="JAODUP010000358">
    <property type="protein sequence ID" value="KAK2151589.1"/>
    <property type="molecule type" value="Genomic_DNA"/>
</dbReference>
<dbReference type="PANTHER" id="PTHR12154">
    <property type="entry name" value="GLYCOSYL TRANSFERASE-RELATED"/>
    <property type="match status" value="1"/>
</dbReference>
<dbReference type="Proteomes" id="UP001208570">
    <property type="component" value="Unassembled WGS sequence"/>
</dbReference>
<dbReference type="Gene3D" id="3.40.50.2000">
    <property type="entry name" value="Glycogen Phosphorylase B"/>
    <property type="match status" value="1"/>
</dbReference>
<dbReference type="GO" id="GO:0006488">
    <property type="term" value="P:dolichol-linked oligosaccharide biosynthetic process"/>
    <property type="evidence" value="ECO:0007669"/>
    <property type="project" value="InterPro"/>
</dbReference>
<evidence type="ECO:0000256" key="1">
    <source>
        <dbReference type="ARBA" id="ARBA00004389"/>
    </source>
</evidence>
<evidence type="ECO:0000256" key="7">
    <source>
        <dbReference type="ARBA" id="ARBA00023136"/>
    </source>
</evidence>